<accession>A0ABX6EUL8</accession>
<evidence type="ECO:0000256" key="1">
    <source>
        <dbReference type="RuleBase" id="RU363045"/>
    </source>
</evidence>
<dbReference type="InterPro" id="IPR002838">
    <property type="entry name" value="AIM24"/>
</dbReference>
<dbReference type="Pfam" id="PF01987">
    <property type="entry name" value="AIM24"/>
    <property type="match status" value="1"/>
</dbReference>
<dbReference type="InterPro" id="IPR036983">
    <property type="entry name" value="AIM24_sf"/>
</dbReference>
<reference evidence="2 3" key="1">
    <citation type="submission" date="2016-03" db="EMBL/GenBank/DDBJ databases">
        <title>How can Kluyveromyces marxianus grow so fast - potential evolutionary course in Saccharomyces Complex revealed by comparative genomics.</title>
        <authorList>
            <person name="Mo W."/>
            <person name="Lu W."/>
            <person name="Yang X."/>
            <person name="Qi J."/>
            <person name="Lv H."/>
        </authorList>
    </citation>
    <scope>NUCLEOTIDE SEQUENCE [LARGE SCALE GENOMIC DNA]</scope>
    <source>
        <strain evidence="2 3">FIM1</strain>
    </source>
</reference>
<gene>
    <name evidence="2" type="ORF">FIM1_2138</name>
</gene>
<comment type="subcellular location">
    <subcellularLocation>
        <location evidence="1">Mitochondrion</location>
    </subcellularLocation>
</comment>
<sequence length="278" mass="31138">MLQSFKRFSTNAGIRSSITDLSVKKLGTGSGPFVEFPDIQPLHDSLLLRLPSFSSVVGRLNNITVIDASNELKNVKLTDLLAVKKQQQLNGFITLSTGDEPVNVICTASSRLNNVSVIEVDDYEKGWTITDPLNTIVCYAGDISVKGNQIKGRGLFAINGQSPSWHIQLKDSDQILVPATSILGYSSTVSVIPTKIKQQFQFKKMSWIKTPNALQTWMEENIKSKYEYLRLLINKYFQKDKLMADIRGPGLVIIQHQNSRYNENPLFTDESIIKALEK</sequence>
<protein>
    <recommendedName>
        <fullName evidence="1">Altered inheritance of mitochondria protein 24, mitochondrial</fullName>
    </recommendedName>
</protein>
<comment type="similarity">
    <text evidence="1">Belongs to the AIM24 family.</text>
</comment>
<dbReference type="Gene3D" id="3.60.160.10">
    <property type="entry name" value="Mitochondrial biogenesis AIM24"/>
    <property type="match status" value="1"/>
</dbReference>
<keyword evidence="1" id="KW-0496">Mitochondrion</keyword>
<name>A0ABX6EUL8_KLUMA</name>
<dbReference type="EMBL" id="CP015056">
    <property type="protein sequence ID" value="QGN15447.1"/>
    <property type="molecule type" value="Genomic_DNA"/>
</dbReference>
<organism evidence="2 3">
    <name type="scientific">Kluyveromyces marxianus</name>
    <name type="common">Yeast</name>
    <name type="synonym">Candida kefyr</name>
    <dbReference type="NCBI Taxonomy" id="4911"/>
    <lineage>
        <taxon>Eukaryota</taxon>
        <taxon>Fungi</taxon>
        <taxon>Dikarya</taxon>
        <taxon>Ascomycota</taxon>
        <taxon>Saccharomycotina</taxon>
        <taxon>Saccharomycetes</taxon>
        <taxon>Saccharomycetales</taxon>
        <taxon>Saccharomycetaceae</taxon>
        <taxon>Kluyveromyces</taxon>
    </lineage>
</organism>
<proteinExistence type="inferred from homology"/>
<evidence type="ECO:0000313" key="3">
    <source>
        <dbReference type="Proteomes" id="UP000422736"/>
    </source>
</evidence>
<dbReference type="Proteomes" id="UP000422736">
    <property type="component" value="Chromosome 3"/>
</dbReference>
<evidence type="ECO:0000313" key="2">
    <source>
        <dbReference type="EMBL" id="QGN15447.1"/>
    </source>
</evidence>
<keyword evidence="3" id="KW-1185">Reference proteome</keyword>
<reference evidence="2 3" key="2">
    <citation type="submission" date="2019-11" db="EMBL/GenBank/DDBJ databases">
        <authorList>
            <person name="Lu H."/>
        </authorList>
    </citation>
    <scope>NUCLEOTIDE SEQUENCE [LARGE SCALE GENOMIC DNA]</scope>
    <source>
        <strain evidence="2 3">FIM1</strain>
    </source>
</reference>